<keyword evidence="1" id="KW-0689">Ribosomal protein</keyword>
<dbReference type="GO" id="GO:1990904">
    <property type="term" value="C:ribonucleoprotein complex"/>
    <property type="evidence" value="ECO:0007669"/>
    <property type="project" value="UniProtKB-KW"/>
</dbReference>
<dbReference type="RefSeq" id="WP_181751618.1">
    <property type="nucleotide sequence ID" value="NZ_JACEIQ010000007.1"/>
</dbReference>
<reference evidence="4 5" key="1">
    <citation type="submission" date="2020-07" db="EMBL/GenBank/DDBJ databases">
        <authorList>
            <person name="Feng H."/>
        </authorList>
    </citation>
    <scope>NUCLEOTIDE SEQUENCE [LARGE SCALE GENOMIC DNA]</scope>
    <source>
        <strain evidence="5">s-10</strain>
    </source>
</reference>
<dbReference type="Pfam" id="PF01248">
    <property type="entry name" value="Ribosomal_L7Ae"/>
    <property type="match status" value="1"/>
</dbReference>
<dbReference type="Gene3D" id="3.30.1330.30">
    <property type="match status" value="1"/>
</dbReference>
<organism evidence="4 5">
    <name type="scientific">Paenactinomyces guangxiensis</name>
    <dbReference type="NCBI Taxonomy" id="1490290"/>
    <lineage>
        <taxon>Bacteria</taxon>
        <taxon>Bacillati</taxon>
        <taxon>Bacillota</taxon>
        <taxon>Bacilli</taxon>
        <taxon>Bacillales</taxon>
        <taxon>Thermoactinomycetaceae</taxon>
        <taxon>Paenactinomyces</taxon>
    </lineage>
</organism>
<dbReference type="NCBIfam" id="NF005825">
    <property type="entry name" value="PRK07714.1"/>
    <property type="match status" value="1"/>
</dbReference>
<protein>
    <submittedName>
        <fullName evidence="4">YlxQ family RNA-binding protein</fullName>
    </submittedName>
</protein>
<dbReference type="GO" id="GO:0003723">
    <property type="term" value="F:RNA binding"/>
    <property type="evidence" value="ECO:0007669"/>
    <property type="project" value="InterPro"/>
</dbReference>
<feature type="domain" description="Ribosomal protein eL8/eL30/eS12/Gadd45" evidence="3">
    <location>
        <begin position="3"/>
        <end position="91"/>
    </location>
</feature>
<evidence type="ECO:0000259" key="3">
    <source>
        <dbReference type="Pfam" id="PF01248"/>
    </source>
</evidence>
<proteinExistence type="predicted"/>
<gene>
    <name evidence="4" type="ORF">H1191_08645</name>
</gene>
<dbReference type="InterPro" id="IPR029064">
    <property type="entry name" value="Ribosomal_eL30-like_sf"/>
</dbReference>
<dbReference type="PANTHER" id="PTHR11449">
    <property type="entry name" value="RIBOSOMAL PROTEIN L30"/>
    <property type="match status" value="1"/>
</dbReference>
<sequence length="98" mass="10965">MNKLYQLLGLAMRAGKIISGEYLVLREVRSGKVHLVLLATDAAKNTEKKITDKCFTYKVPIIRYGTRQELGKAIGKVERVVIAVTDPGFARSIQKFVQ</sequence>
<evidence type="ECO:0000256" key="2">
    <source>
        <dbReference type="ARBA" id="ARBA00023274"/>
    </source>
</evidence>
<dbReference type="SUPFAM" id="SSF55315">
    <property type="entry name" value="L30e-like"/>
    <property type="match status" value="1"/>
</dbReference>
<keyword evidence="5" id="KW-1185">Reference proteome</keyword>
<comment type="caution">
    <text evidence="4">The sequence shown here is derived from an EMBL/GenBank/DDBJ whole genome shotgun (WGS) entry which is preliminary data.</text>
</comment>
<keyword evidence="2" id="KW-0687">Ribonucleoprotein</keyword>
<evidence type="ECO:0000313" key="5">
    <source>
        <dbReference type="Proteomes" id="UP000535491"/>
    </source>
</evidence>
<dbReference type="AlphaFoldDB" id="A0A7W2A7B7"/>
<dbReference type="GO" id="GO:0005840">
    <property type="term" value="C:ribosome"/>
    <property type="evidence" value="ECO:0007669"/>
    <property type="project" value="UniProtKB-KW"/>
</dbReference>
<name>A0A7W2A7B7_9BACL</name>
<accession>A0A7W2A7B7</accession>
<dbReference type="InterPro" id="IPR004038">
    <property type="entry name" value="Ribosomal_eL8/eL30/eS12/Gad45"/>
</dbReference>
<evidence type="ECO:0000256" key="1">
    <source>
        <dbReference type="ARBA" id="ARBA00022980"/>
    </source>
</evidence>
<dbReference type="Proteomes" id="UP000535491">
    <property type="component" value="Unassembled WGS sequence"/>
</dbReference>
<dbReference type="EMBL" id="JACEIQ010000007">
    <property type="protein sequence ID" value="MBA4494371.1"/>
    <property type="molecule type" value="Genomic_DNA"/>
</dbReference>
<evidence type="ECO:0000313" key="4">
    <source>
        <dbReference type="EMBL" id="MBA4494371.1"/>
    </source>
</evidence>
<dbReference type="InterPro" id="IPR039109">
    <property type="entry name" value="Ribosomal_eL30-like"/>
</dbReference>